<dbReference type="Pfam" id="PF01553">
    <property type="entry name" value="Acyltransferase"/>
    <property type="match status" value="1"/>
</dbReference>
<dbReference type="GO" id="GO:0003841">
    <property type="term" value="F:1-acylglycerol-3-phosphate O-acyltransferase activity"/>
    <property type="evidence" value="ECO:0007669"/>
    <property type="project" value="TreeGrafter"/>
</dbReference>
<organism evidence="5 6">
    <name type="scientific">Pandoraea thiooxydans</name>
    <dbReference type="NCBI Taxonomy" id="445709"/>
    <lineage>
        <taxon>Bacteria</taxon>
        <taxon>Pseudomonadati</taxon>
        <taxon>Pseudomonadota</taxon>
        <taxon>Betaproteobacteria</taxon>
        <taxon>Burkholderiales</taxon>
        <taxon>Burkholderiaceae</taxon>
        <taxon>Pandoraea</taxon>
    </lineage>
</organism>
<evidence type="ECO:0000256" key="1">
    <source>
        <dbReference type="ARBA" id="ARBA00005189"/>
    </source>
</evidence>
<keyword evidence="3 5" id="KW-0012">Acyltransferase</keyword>
<dbReference type="PANTHER" id="PTHR10434:SF40">
    <property type="entry name" value="1-ACYL-SN-GLYCEROL-3-PHOSPHATE ACYLTRANSFERASE"/>
    <property type="match status" value="1"/>
</dbReference>
<dbReference type="OrthoDB" id="9812274at2"/>
<proteinExistence type="predicted"/>
<name>A0A0G3EUR0_9BURK</name>
<dbReference type="PATRIC" id="fig|445709.3.peg.2867"/>
<dbReference type="GO" id="GO:0006654">
    <property type="term" value="P:phosphatidic acid biosynthetic process"/>
    <property type="evidence" value="ECO:0007669"/>
    <property type="project" value="TreeGrafter"/>
</dbReference>
<dbReference type="RefSeq" id="WP_047214969.1">
    <property type="nucleotide sequence ID" value="NZ_CP011568.3"/>
</dbReference>
<evidence type="ECO:0000259" key="4">
    <source>
        <dbReference type="SMART" id="SM00563"/>
    </source>
</evidence>
<evidence type="ECO:0000313" key="5">
    <source>
        <dbReference type="EMBL" id="AKJ69072.1"/>
    </source>
</evidence>
<protein>
    <submittedName>
        <fullName evidence="5">Acyl-phosphate glycerol 3-phosphate acyltransferase</fullName>
    </submittedName>
</protein>
<sequence length="242" mass="27259">MLFFRSLLFFLFQIFWTIPYAVACMVAFPFMRAQSRYWFAVGWCRTMLKAADGLCGIRFTVIGRENLPDRPAVVLSKHQSAWETIALPALMPRPLCYVFKRELLYIPFFGWALGLLSMIHINRKDGINAFNSVVTQGKARLAEGSWIIIFPEGTRTPTGSRRKYKSGGARLATSTQVPVIPIAHNAGRAWPRKSFLKYPGLITVSIGPLIETAGLTPEQVGGKVEAWIEAEMERIDPQAYRS</sequence>
<dbReference type="KEGG" id="ptx:ABW99_13510"/>
<dbReference type="CDD" id="cd07989">
    <property type="entry name" value="LPLAT_AGPAT-like"/>
    <property type="match status" value="1"/>
</dbReference>
<dbReference type="EMBL" id="CP011568">
    <property type="protein sequence ID" value="AKJ69072.1"/>
    <property type="molecule type" value="Genomic_DNA"/>
</dbReference>
<evidence type="ECO:0000256" key="2">
    <source>
        <dbReference type="ARBA" id="ARBA00022679"/>
    </source>
</evidence>
<dbReference type="SUPFAM" id="SSF69593">
    <property type="entry name" value="Glycerol-3-phosphate (1)-acyltransferase"/>
    <property type="match status" value="1"/>
</dbReference>
<dbReference type="SMART" id="SM00563">
    <property type="entry name" value="PlsC"/>
    <property type="match status" value="1"/>
</dbReference>
<dbReference type="InterPro" id="IPR002123">
    <property type="entry name" value="Plipid/glycerol_acylTrfase"/>
</dbReference>
<evidence type="ECO:0000313" key="6">
    <source>
        <dbReference type="Proteomes" id="UP000036700"/>
    </source>
</evidence>
<comment type="pathway">
    <text evidence="1">Lipid metabolism.</text>
</comment>
<gene>
    <name evidence="5" type="ORF">ABW99_13510</name>
</gene>
<keyword evidence="6" id="KW-1185">Reference proteome</keyword>
<keyword evidence="2 5" id="KW-0808">Transferase</keyword>
<dbReference type="Proteomes" id="UP000036700">
    <property type="component" value="Chromosome"/>
</dbReference>
<feature type="domain" description="Phospholipid/glycerol acyltransferase" evidence="4">
    <location>
        <begin position="72"/>
        <end position="187"/>
    </location>
</feature>
<reference evidence="6" key="1">
    <citation type="submission" date="2015-06" db="EMBL/GenBank/DDBJ databases">
        <authorList>
            <person name="Lim Y.L."/>
            <person name="Ee R."/>
            <person name="Yong D."/>
            <person name="How K.Y."/>
            <person name="Yin W.F."/>
            <person name="Chan K.G."/>
        </authorList>
    </citation>
    <scope>NUCLEOTIDE SEQUENCE [LARGE SCALE GENOMIC DNA]</scope>
    <source>
        <strain evidence="6">DSM 25325</strain>
    </source>
</reference>
<dbReference type="AlphaFoldDB" id="A0A0G3EUR0"/>
<dbReference type="STRING" id="445709.ABW99_13510"/>
<dbReference type="PANTHER" id="PTHR10434">
    <property type="entry name" value="1-ACYL-SN-GLYCEROL-3-PHOSPHATE ACYLTRANSFERASE"/>
    <property type="match status" value="1"/>
</dbReference>
<evidence type="ECO:0000256" key="3">
    <source>
        <dbReference type="ARBA" id="ARBA00023315"/>
    </source>
</evidence>
<accession>A0A0G3EUR0</accession>